<dbReference type="Proteomes" id="UP000195787">
    <property type="component" value="Unassembled WGS sequence"/>
</dbReference>
<dbReference type="AlphaFoldDB" id="A0A1R4G0E5"/>
<organism evidence="2 3">
    <name type="scientific">Agrococcus casei LMG 22410</name>
    <dbReference type="NCBI Taxonomy" id="1255656"/>
    <lineage>
        <taxon>Bacteria</taxon>
        <taxon>Bacillati</taxon>
        <taxon>Actinomycetota</taxon>
        <taxon>Actinomycetes</taxon>
        <taxon>Micrococcales</taxon>
        <taxon>Microbacteriaceae</taxon>
        <taxon>Agrococcus</taxon>
    </lineage>
</organism>
<dbReference type="RefSeq" id="WP_086991991.1">
    <property type="nucleotide sequence ID" value="NZ_FUHU01000035.1"/>
</dbReference>
<accession>A0A1R4G0E5</accession>
<dbReference type="EMBL" id="FUHU01000035">
    <property type="protein sequence ID" value="SJM61601.1"/>
    <property type="molecule type" value="Genomic_DNA"/>
</dbReference>
<sequence>MTDTNNHNEAEHRADGTPHDGHETTEEKAAFEPHGSSNPGVTTVDDEVEELPHDQSNPAEHRAGEGEHGSANPGPR</sequence>
<feature type="region of interest" description="Disordered" evidence="1">
    <location>
        <begin position="1"/>
        <end position="76"/>
    </location>
</feature>
<proteinExistence type="predicted"/>
<evidence type="ECO:0000313" key="2">
    <source>
        <dbReference type="EMBL" id="SJM61601.1"/>
    </source>
</evidence>
<feature type="compositionally biased region" description="Basic and acidic residues" evidence="1">
    <location>
        <begin position="59"/>
        <end position="68"/>
    </location>
</feature>
<reference evidence="2 3" key="1">
    <citation type="submission" date="2017-02" db="EMBL/GenBank/DDBJ databases">
        <authorList>
            <person name="Peterson S.W."/>
        </authorList>
    </citation>
    <scope>NUCLEOTIDE SEQUENCE [LARGE SCALE GENOMIC DNA]</scope>
    <source>
        <strain evidence="2 3">LMG 22410</strain>
    </source>
</reference>
<protein>
    <submittedName>
        <fullName evidence="2">Uncharacterized protein</fullName>
    </submittedName>
</protein>
<feature type="compositionally biased region" description="Basic and acidic residues" evidence="1">
    <location>
        <begin position="1"/>
        <end position="31"/>
    </location>
</feature>
<dbReference type="GeneID" id="303173121"/>
<name>A0A1R4G0E5_9MICO</name>
<keyword evidence="3" id="KW-1185">Reference proteome</keyword>
<evidence type="ECO:0000313" key="3">
    <source>
        <dbReference type="Proteomes" id="UP000195787"/>
    </source>
</evidence>
<evidence type="ECO:0000256" key="1">
    <source>
        <dbReference type="SAM" id="MobiDB-lite"/>
    </source>
</evidence>
<gene>
    <name evidence="2" type="ORF">CZ674_07825</name>
</gene>